<sequence>MSGFAGQRWQAGPTWPAPGLAGALGAIALYFMLQVGVGSGLYALLSARELLAEADRRALTVVLTVPVAGGLSLWAVHRTWPLAWRTAAVPGLGLARGARPVDYGLALVIGLSWPLLGGWLTQLLAGDRQIHQHVREMGAAASIGLRVPLALLAVTLAPMVEEVLFRGVLLSALARRWSGPVAVLGSALLFALAHLPDLDFNFLAMPELLVLGLALAWLRLRSGSLWPAILAHGLHNLPAALAWFAAPLAG</sequence>
<keyword evidence="4" id="KW-1185">Reference proteome</keyword>
<feature type="transmembrane region" description="Helical" evidence="1">
    <location>
        <begin position="202"/>
        <end position="220"/>
    </location>
</feature>
<feature type="transmembrane region" description="Helical" evidence="1">
    <location>
        <begin position="226"/>
        <end position="246"/>
    </location>
</feature>
<feature type="transmembrane region" description="Helical" evidence="1">
    <location>
        <begin position="103"/>
        <end position="125"/>
    </location>
</feature>
<protein>
    <submittedName>
        <fullName evidence="3">Abortive infection protein</fullName>
    </submittedName>
</protein>
<feature type="transmembrane region" description="Helical" evidence="1">
    <location>
        <begin position="137"/>
        <end position="157"/>
    </location>
</feature>
<dbReference type="KEGG" id="rbd:ALSL_1999"/>
<keyword evidence="1" id="KW-0812">Transmembrane</keyword>
<dbReference type="Proteomes" id="UP000270530">
    <property type="component" value="Chromosome"/>
</dbReference>
<keyword evidence="1" id="KW-0472">Membrane</keyword>
<name>A0A2Z6E7I5_9GAMM</name>
<reference evidence="4" key="2">
    <citation type="submission" date="2018-06" db="EMBL/GenBank/DDBJ databases">
        <title>Genome sequence of Rhodanobacteraceae bacterium strain Dysh456.</title>
        <authorList>
            <person name="Fukui M."/>
        </authorList>
    </citation>
    <scope>NUCLEOTIDE SEQUENCE [LARGE SCALE GENOMIC DNA]</scope>
    <source>
        <strain evidence="4">Dysh456</strain>
    </source>
</reference>
<evidence type="ECO:0000313" key="4">
    <source>
        <dbReference type="Proteomes" id="UP000270530"/>
    </source>
</evidence>
<feature type="transmembrane region" description="Helical" evidence="1">
    <location>
        <begin position="20"/>
        <end position="45"/>
    </location>
</feature>
<proteinExistence type="predicted"/>
<dbReference type="AlphaFoldDB" id="A0A2Z6E7I5"/>
<feature type="domain" description="CAAX prenyl protease 2/Lysostaphin resistance protein A-like" evidence="2">
    <location>
        <begin position="147"/>
        <end position="237"/>
    </location>
</feature>
<organism evidence="3 4">
    <name type="scientific">Aerosticca soli</name>
    <dbReference type="NCBI Taxonomy" id="2010829"/>
    <lineage>
        <taxon>Bacteria</taxon>
        <taxon>Pseudomonadati</taxon>
        <taxon>Pseudomonadota</taxon>
        <taxon>Gammaproteobacteria</taxon>
        <taxon>Lysobacterales</taxon>
        <taxon>Rhodanobacteraceae</taxon>
        <taxon>Aerosticca</taxon>
    </lineage>
</organism>
<dbReference type="PANTHER" id="PTHR43592">
    <property type="entry name" value="CAAX AMINO TERMINAL PROTEASE"/>
    <property type="match status" value="1"/>
</dbReference>
<evidence type="ECO:0000256" key="1">
    <source>
        <dbReference type="SAM" id="Phobius"/>
    </source>
</evidence>
<gene>
    <name evidence="3" type="ORF">ALSL_1999</name>
</gene>
<keyword evidence="1" id="KW-1133">Transmembrane helix</keyword>
<dbReference type="OrthoDB" id="9782250at2"/>
<accession>A0A2Z6E7I5</accession>
<dbReference type="GO" id="GO:0004175">
    <property type="term" value="F:endopeptidase activity"/>
    <property type="evidence" value="ECO:0007669"/>
    <property type="project" value="UniProtKB-ARBA"/>
</dbReference>
<dbReference type="GO" id="GO:0080120">
    <property type="term" value="P:CAAX-box protein maturation"/>
    <property type="evidence" value="ECO:0007669"/>
    <property type="project" value="UniProtKB-ARBA"/>
</dbReference>
<dbReference type="RefSeq" id="WP_126538760.1">
    <property type="nucleotide sequence ID" value="NZ_AP018560.1"/>
</dbReference>
<reference evidence="4" key="1">
    <citation type="submission" date="2018-04" db="EMBL/GenBank/DDBJ databases">
        <authorList>
            <person name="Watanabe M."/>
            <person name="Kojima H."/>
        </authorList>
    </citation>
    <scope>NUCLEOTIDE SEQUENCE [LARGE SCALE GENOMIC DNA]</scope>
    <source>
        <strain evidence="4">Dysh456</strain>
    </source>
</reference>
<evidence type="ECO:0000259" key="2">
    <source>
        <dbReference type="Pfam" id="PF02517"/>
    </source>
</evidence>
<dbReference type="EMBL" id="AP018560">
    <property type="protein sequence ID" value="BBD80634.1"/>
    <property type="molecule type" value="Genomic_DNA"/>
</dbReference>
<dbReference type="PANTHER" id="PTHR43592:SF15">
    <property type="entry name" value="CAAX AMINO TERMINAL PROTEASE FAMILY PROTEIN"/>
    <property type="match status" value="1"/>
</dbReference>
<dbReference type="Pfam" id="PF02517">
    <property type="entry name" value="Rce1-like"/>
    <property type="match status" value="1"/>
</dbReference>
<dbReference type="InterPro" id="IPR003675">
    <property type="entry name" value="Rce1/LyrA-like_dom"/>
</dbReference>
<evidence type="ECO:0000313" key="3">
    <source>
        <dbReference type="EMBL" id="BBD80634.1"/>
    </source>
</evidence>
<feature type="transmembrane region" description="Helical" evidence="1">
    <location>
        <begin position="57"/>
        <end position="76"/>
    </location>
</feature>